<dbReference type="SMART" id="SM00849">
    <property type="entry name" value="Lactamase_B"/>
    <property type="match status" value="1"/>
</dbReference>
<dbReference type="Proteomes" id="UP001284601">
    <property type="component" value="Unassembled WGS sequence"/>
</dbReference>
<dbReference type="InterPro" id="IPR036866">
    <property type="entry name" value="RibonucZ/Hydroxyglut_hydro"/>
</dbReference>
<dbReference type="PANTHER" id="PTHR23131">
    <property type="entry name" value="ENDORIBONUCLEASE LACTB2"/>
    <property type="match status" value="1"/>
</dbReference>
<reference evidence="3" key="1">
    <citation type="submission" date="2023-07" db="EMBL/GenBank/DDBJ databases">
        <title>Conexibacter stalactiti sp. nov., isolated from stalactites in a lava cave and emended description of the genus Conexibacter.</title>
        <authorList>
            <person name="Lee S.D."/>
        </authorList>
    </citation>
    <scope>NUCLEOTIDE SEQUENCE [LARGE SCALE GENOMIC DNA]</scope>
    <source>
        <strain evidence="3">KCTC 39840</strain>
    </source>
</reference>
<name>A0ABU4HLR5_9ACTN</name>
<evidence type="ECO:0000313" key="3">
    <source>
        <dbReference type="Proteomes" id="UP001284601"/>
    </source>
</evidence>
<dbReference type="InterPro" id="IPR001279">
    <property type="entry name" value="Metallo-B-lactamas"/>
</dbReference>
<gene>
    <name evidence="2" type="ORF">R7226_07880</name>
</gene>
<dbReference type="PANTHER" id="PTHR23131:SF4">
    <property type="entry name" value="METALLO-BETA-LACTAMASE SUPERFAMILY POTEIN"/>
    <property type="match status" value="1"/>
</dbReference>
<dbReference type="SUPFAM" id="SSF56281">
    <property type="entry name" value="Metallo-hydrolase/oxidoreductase"/>
    <property type="match status" value="1"/>
</dbReference>
<comment type="caution">
    <text evidence="2">The sequence shown here is derived from an EMBL/GenBank/DDBJ whole genome shotgun (WGS) entry which is preliminary data.</text>
</comment>
<accession>A0ABU4HLR5</accession>
<organism evidence="2 3">
    <name type="scientific">Conexibacter stalactiti</name>
    <dbReference type="NCBI Taxonomy" id="1940611"/>
    <lineage>
        <taxon>Bacteria</taxon>
        <taxon>Bacillati</taxon>
        <taxon>Actinomycetota</taxon>
        <taxon>Thermoleophilia</taxon>
        <taxon>Solirubrobacterales</taxon>
        <taxon>Conexibacteraceae</taxon>
        <taxon>Conexibacter</taxon>
    </lineage>
</organism>
<proteinExistence type="predicted"/>
<reference evidence="2 3" key="2">
    <citation type="submission" date="2023-10" db="EMBL/GenBank/DDBJ databases">
        <authorList>
            <person name="Han X.F."/>
        </authorList>
    </citation>
    <scope>NUCLEOTIDE SEQUENCE [LARGE SCALE GENOMIC DNA]</scope>
    <source>
        <strain evidence="2 3">KCTC 39840</strain>
    </source>
</reference>
<dbReference type="InterPro" id="IPR050662">
    <property type="entry name" value="Sec-metab_biosynth-thioest"/>
</dbReference>
<evidence type="ECO:0000313" key="2">
    <source>
        <dbReference type="EMBL" id="MDW5594250.1"/>
    </source>
</evidence>
<keyword evidence="3" id="KW-1185">Reference proteome</keyword>
<feature type="domain" description="Metallo-beta-lactamase" evidence="1">
    <location>
        <begin position="24"/>
        <end position="243"/>
    </location>
</feature>
<sequence length="331" mass="36332">MDADLLALQRGVHRIALPTPMVASVNCYLIVDRPLTLVDSGLNWGGTLDALERALRQLGFALEEIDLVLLTHEHVDHIGLAEAVARRAGADVACHERLAGWLGELPGSLEADDAWTAARIAAHGAPPLVVAAFEARMEMMRMLGSRPRPSVVLREGEELRLRDRTLRATLRPGHSPTDTVFADRGHDLQFTGDHLMPEARTTPYLVPGPAGGWRDDLAPARRLRESLGKTAIEAPTGLGLPGHGRPFTDVAAHAREQLDAQRRRALRLLDALDATPRTLFELVRRTHSELSPARTFLGMLELLARLELLLDEGLVEAHEDERGCRFSRPAA</sequence>
<protein>
    <submittedName>
        <fullName evidence="2">MBL fold metallo-hydrolase</fullName>
    </submittedName>
</protein>
<dbReference type="Pfam" id="PF00753">
    <property type="entry name" value="Lactamase_B"/>
    <property type="match status" value="1"/>
</dbReference>
<dbReference type="RefSeq" id="WP_318596521.1">
    <property type="nucleotide sequence ID" value="NZ_JAWSTH010000014.1"/>
</dbReference>
<dbReference type="Gene3D" id="3.60.15.10">
    <property type="entry name" value="Ribonuclease Z/Hydroxyacylglutathione hydrolase-like"/>
    <property type="match status" value="1"/>
</dbReference>
<evidence type="ECO:0000259" key="1">
    <source>
        <dbReference type="SMART" id="SM00849"/>
    </source>
</evidence>
<dbReference type="EMBL" id="JAWSTH010000014">
    <property type="protein sequence ID" value="MDW5594250.1"/>
    <property type="molecule type" value="Genomic_DNA"/>
</dbReference>